<protein>
    <recommendedName>
        <fullName evidence="1">Pili assembly chaperone N-terminal domain-containing protein</fullName>
    </recommendedName>
</protein>
<gene>
    <name evidence="2" type="ORF">ABB27_09650</name>
</gene>
<comment type="caution">
    <text evidence="2">The sequence shown here is derived from an EMBL/GenBank/DDBJ whole genome shotgun (WGS) entry which is preliminary data.</text>
</comment>
<dbReference type="PANTHER" id="PTHR30251">
    <property type="entry name" value="PILUS ASSEMBLY CHAPERONE"/>
    <property type="match status" value="1"/>
</dbReference>
<dbReference type="Pfam" id="PF00345">
    <property type="entry name" value="PapD_N"/>
    <property type="match status" value="1"/>
</dbReference>
<dbReference type="InterPro" id="IPR008962">
    <property type="entry name" value="PapD-like_sf"/>
</dbReference>
<organism evidence="2 3">
    <name type="scientific">Stenotrophomonas terrae</name>
    <dbReference type="NCBI Taxonomy" id="405446"/>
    <lineage>
        <taxon>Bacteria</taxon>
        <taxon>Pseudomonadati</taxon>
        <taxon>Pseudomonadota</taxon>
        <taxon>Gammaproteobacteria</taxon>
        <taxon>Lysobacterales</taxon>
        <taxon>Lysobacteraceae</taxon>
        <taxon>Stenotrophomonas</taxon>
    </lineage>
</organism>
<dbReference type="InterPro" id="IPR016147">
    <property type="entry name" value="Pili_assmbl_chaperone_N"/>
</dbReference>
<keyword evidence="3" id="KW-1185">Reference proteome</keyword>
<name>A0A0R0CN22_9GAMM</name>
<dbReference type="EMBL" id="LDJJ01000031">
    <property type="protein sequence ID" value="KRG67514.1"/>
    <property type="molecule type" value="Genomic_DNA"/>
</dbReference>
<proteinExistence type="predicted"/>
<dbReference type="Proteomes" id="UP000051863">
    <property type="component" value="Unassembled WGS sequence"/>
</dbReference>
<dbReference type="GO" id="GO:0071555">
    <property type="term" value="P:cell wall organization"/>
    <property type="evidence" value="ECO:0007669"/>
    <property type="project" value="InterPro"/>
</dbReference>
<dbReference type="Gene3D" id="2.60.40.10">
    <property type="entry name" value="Immunoglobulins"/>
    <property type="match status" value="1"/>
</dbReference>
<sequence>MTSFPSSAGNLQVAPILLEFANSQPSQTLWLTNSGTEALRAQVRVQHWAQQDGQEHQQPSDGLLASPPLVDIAPGQSQLVRIVQPQPGRHADEQAFRLTIDEVPTATGSASSSLRFLLRYSIPVFVLPTGATPQLERTGKRLHTDATQLQGHWQASNGQARLVLHNHGVQRIRISQLSWIPTSGPAIEITPGLLGYVLAGQQMRWTLPLPGPLPADGFLHARLNDDVDPQALPQVAAEH</sequence>
<dbReference type="InterPro" id="IPR013783">
    <property type="entry name" value="Ig-like_fold"/>
</dbReference>
<accession>A0A0R0CN22</accession>
<dbReference type="SUPFAM" id="SSF49354">
    <property type="entry name" value="PapD-like"/>
    <property type="match status" value="1"/>
</dbReference>
<dbReference type="PANTHER" id="PTHR30251:SF4">
    <property type="entry name" value="SLR1668 PROTEIN"/>
    <property type="match status" value="1"/>
</dbReference>
<dbReference type="InterPro" id="IPR050643">
    <property type="entry name" value="Periplasmic_pilus_chap"/>
</dbReference>
<evidence type="ECO:0000259" key="1">
    <source>
        <dbReference type="Pfam" id="PF00345"/>
    </source>
</evidence>
<feature type="domain" description="Pili assembly chaperone N-terminal" evidence="1">
    <location>
        <begin position="11"/>
        <end position="130"/>
    </location>
</feature>
<dbReference type="AlphaFoldDB" id="A0A0R0CN22"/>
<dbReference type="PATRIC" id="fig|405446.3.peg.1412"/>
<evidence type="ECO:0000313" key="3">
    <source>
        <dbReference type="Proteomes" id="UP000051863"/>
    </source>
</evidence>
<reference evidence="2 3" key="1">
    <citation type="submission" date="2015-05" db="EMBL/GenBank/DDBJ databases">
        <title>Genome sequencing and analysis of members of genus Stenotrophomonas.</title>
        <authorList>
            <person name="Patil P.P."/>
            <person name="Midha S."/>
            <person name="Patil P.B."/>
        </authorList>
    </citation>
    <scope>NUCLEOTIDE SEQUENCE [LARGE SCALE GENOMIC DNA]</scope>
    <source>
        <strain evidence="2 3">DSM 18941</strain>
    </source>
</reference>
<dbReference type="GO" id="GO:0030288">
    <property type="term" value="C:outer membrane-bounded periplasmic space"/>
    <property type="evidence" value="ECO:0007669"/>
    <property type="project" value="InterPro"/>
</dbReference>
<evidence type="ECO:0000313" key="2">
    <source>
        <dbReference type="EMBL" id="KRG67514.1"/>
    </source>
</evidence>